<gene>
    <name evidence="2" type="ORF">PCAR9_A30260</name>
</gene>
<dbReference type="Pfam" id="PF09346">
    <property type="entry name" value="SMI1_KNR4"/>
    <property type="match status" value="1"/>
</dbReference>
<evidence type="ECO:0000313" key="3">
    <source>
        <dbReference type="Proteomes" id="UP000238288"/>
    </source>
</evidence>
<evidence type="ECO:0000313" key="2">
    <source>
        <dbReference type="EMBL" id="SOU41094.1"/>
    </source>
</evidence>
<accession>A0A2K4X9V1</accession>
<dbReference type="SMART" id="SM00860">
    <property type="entry name" value="SMI1_KNR4"/>
    <property type="match status" value="1"/>
</dbReference>
<dbReference type="InterPro" id="IPR037883">
    <property type="entry name" value="Knr4/Smi1-like_sf"/>
</dbReference>
<dbReference type="SUPFAM" id="SSF140860">
    <property type="entry name" value="Pseudo ankyrin repeat-like"/>
    <property type="match status" value="1"/>
</dbReference>
<evidence type="ECO:0000259" key="1">
    <source>
        <dbReference type="SMART" id="SM00860"/>
    </source>
</evidence>
<dbReference type="InterPro" id="IPR018958">
    <property type="entry name" value="Knr4/Smi1-like_dom"/>
</dbReference>
<dbReference type="GeneID" id="93663753"/>
<dbReference type="Gene3D" id="3.40.1580.10">
    <property type="entry name" value="SMI1/KNR4-like"/>
    <property type="match status" value="1"/>
</dbReference>
<dbReference type="RefSeq" id="WP_104642768.1">
    <property type="nucleotide sequence ID" value="NZ_AQGW01000020.1"/>
</dbReference>
<reference evidence="2 3" key="1">
    <citation type="submission" date="2017-11" db="EMBL/GenBank/DDBJ databases">
        <authorList>
            <person name="Han C.G."/>
        </authorList>
    </citation>
    <scope>NUCLEOTIDE SEQUENCE [LARGE SCALE GENOMIC DNA]</scope>
    <source>
        <strain evidence="3">ATCC 43555</strain>
    </source>
</reference>
<dbReference type="AlphaFoldDB" id="A0A2K4X9V1"/>
<sequence length="227" mass="25694">MHLEEFWSDVTLEKENGASIENIKAFEDKNKIKLPELYRKLLLVADGGISQLELELNGRRHGLPFYNSVAELAVVSLDDSDDQVLINRLVIIADEGVMIHGLNFDIEVPSVIYLDDSGKYYKISDSFEGYLNMLRMEIPEIPEETNKAIAQNDLAEIQRLIDKNGIGWRDRYGFSFSELAGAMGALDSLKFLIDKGISLNGVKELAVQNKRLNIIEYLDEITKNKNI</sequence>
<organism evidence="2 3">
    <name type="scientific">Pseudoalteromonas carrageenovora IAM 12662</name>
    <dbReference type="NCBI Taxonomy" id="1314868"/>
    <lineage>
        <taxon>Bacteria</taxon>
        <taxon>Pseudomonadati</taxon>
        <taxon>Pseudomonadota</taxon>
        <taxon>Gammaproteobacteria</taxon>
        <taxon>Alteromonadales</taxon>
        <taxon>Pseudoalteromonadaceae</taxon>
        <taxon>Pseudoalteromonas</taxon>
    </lineage>
</organism>
<proteinExistence type="predicted"/>
<protein>
    <recommendedName>
        <fullName evidence="1">Knr4/Smi1-like domain-containing protein</fullName>
    </recommendedName>
</protein>
<feature type="domain" description="Knr4/Smi1-like" evidence="1">
    <location>
        <begin position="17"/>
        <end position="133"/>
    </location>
</feature>
<dbReference type="Proteomes" id="UP000238288">
    <property type="component" value="Chromosome PCAR9a"/>
</dbReference>
<dbReference type="SUPFAM" id="SSF160631">
    <property type="entry name" value="SMI1/KNR4-like"/>
    <property type="match status" value="1"/>
</dbReference>
<dbReference type="EMBL" id="LT965928">
    <property type="protein sequence ID" value="SOU41094.1"/>
    <property type="molecule type" value="Genomic_DNA"/>
</dbReference>
<name>A0A2K4X9V1_PSEVC</name>